<dbReference type="PANTHER" id="PTHR42718:SF9">
    <property type="entry name" value="MAJOR FACILITATOR SUPERFAMILY MULTIDRUG TRANSPORTER MFSC"/>
    <property type="match status" value="1"/>
</dbReference>
<accession>A0A3G2R7B6</accession>
<sequence>MDNKYRILAAVLLGTIMGPLDGSVVNVAMPTLSEVFKVGMTTVSWVSMSYLLVLSSLLLTYGRLGDMLGYKKLFLWGMLIFTAASALCGLSPAIGVLIIARAFQAAGAGLMMAVAPAIITKTFPQEERGKALGYNAMAVAVGLAIGPSFGGFLLKSFGWRSIFFINLPIGIGGYFWARNVIPQRGVLKKEKFDPLGALFGFIFLASLLLYISKGQEIGWTSGLGYSLLIIFILAFTAFILQEKRAREPMLDLSLFSNRMFSAGNLSCLLNFIAQYTMIFLTPFFLTRAGYSANRIGLIMTAFPITMLLVAPISGTLSDKIGPLFLSTGGALICSVALYLMSTLSLSSTSFDVVWRLVLFGLGNGLFQTPNNSSVMGSAPRERQGIASGVLATMRNVGMVLGVALGSGLFALRHSYYLKILPLTGKHLQDAAFMNGLRDVFLLTAVIDILCMLASSVRGKQSINHERLPEN</sequence>
<feature type="transmembrane region" description="Helical" evidence="8">
    <location>
        <begin position="217"/>
        <end position="240"/>
    </location>
</feature>
<dbReference type="Proteomes" id="UP000280960">
    <property type="component" value="Chromosome"/>
</dbReference>
<evidence type="ECO:0000256" key="1">
    <source>
        <dbReference type="ARBA" id="ARBA00004651"/>
    </source>
</evidence>
<dbReference type="InterPro" id="IPR011701">
    <property type="entry name" value="MFS"/>
</dbReference>
<evidence type="ECO:0000259" key="9">
    <source>
        <dbReference type="PROSITE" id="PS50850"/>
    </source>
</evidence>
<feature type="transmembrane region" description="Helical" evidence="8">
    <location>
        <begin position="261"/>
        <end position="285"/>
    </location>
</feature>
<reference evidence="10 11" key="1">
    <citation type="submission" date="2018-10" db="EMBL/GenBank/DDBJ databases">
        <authorList>
            <person name="Zhang X."/>
        </authorList>
    </citation>
    <scope>NUCLEOTIDE SEQUENCE [LARGE SCALE GENOMIC DNA]</scope>
    <source>
        <strain evidence="10 11">SK-G1</strain>
    </source>
</reference>
<feature type="transmembrane region" description="Helical" evidence="8">
    <location>
        <begin position="73"/>
        <end position="92"/>
    </location>
</feature>
<keyword evidence="5 8" id="KW-0812">Transmembrane</keyword>
<dbReference type="SUPFAM" id="SSF103473">
    <property type="entry name" value="MFS general substrate transporter"/>
    <property type="match status" value="1"/>
</dbReference>
<proteinExistence type="inferred from homology"/>
<keyword evidence="6 8" id="KW-1133">Transmembrane helix</keyword>
<gene>
    <name evidence="10" type="ORF">D2962_12600</name>
</gene>
<keyword evidence="4" id="KW-1003">Cell membrane</keyword>
<comment type="similarity">
    <text evidence="2">Belongs to the major facilitator superfamily. EmrB family.</text>
</comment>
<evidence type="ECO:0000313" key="10">
    <source>
        <dbReference type="EMBL" id="AYO31326.1"/>
    </source>
</evidence>
<dbReference type="CDD" id="cd17321">
    <property type="entry name" value="MFS_MMR_MDR_like"/>
    <property type="match status" value="1"/>
</dbReference>
<dbReference type="InterPro" id="IPR004638">
    <property type="entry name" value="EmrB-like"/>
</dbReference>
<dbReference type="RefSeq" id="WP_120768417.1">
    <property type="nucleotide sequence ID" value="NZ_CP033169.1"/>
</dbReference>
<dbReference type="InterPro" id="IPR020846">
    <property type="entry name" value="MFS_dom"/>
</dbReference>
<feature type="transmembrane region" description="Helical" evidence="8">
    <location>
        <begin position="322"/>
        <end position="340"/>
    </location>
</feature>
<evidence type="ECO:0000256" key="3">
    <source>
        <dbReference type="ARBA" id="ARBA00022448"/>
    </source>
</evidence>
<keyword evidence="3" id="KW-0813">Transport</keyword>
<comment type="subcellular location">
    <subcellularLocation>
        <location evidence="1">Cell membrane</location>
        <topology evidence="1">Multi-pass membrane protein</topology>
    </subcellularLocation>
</comment>
<evidence type="ECO:0000256" key="5">
    <source>
        <dbReference type="ARBA" id="ARBA00022692"/>
    </source>
</evidence>
<evidence type="ECO:0000256" key="4">
    <source>
        <dbReference type="ARBA" id="ARBA00022475"/>
    </source>
</evidence>
<evidence type="ECO:0000313" key="11">
    <source>
        <dbReference type="Proteomes" id="UP000280960"/>
    </source>
</evidence>
<dbReference type="EMBL" id="CP033169">
    <property type="protein sequence ID" value="AYO31326.1"/>
    <property type="molecule type" value="Genomic_DNA"/>
</dbReference>
<dbReference type="GO" id="GO:0005886">
    <property type="term" value="C:plasma membrane"/>
    <property type="evidence" value="ECO:0007669"/>
    <property type="project" value="UniProtKB-SubCell"/>
</dbReference>
<dbReference type="InterPro" id="IPR036259">
    <property type="entry name" value="MFS_trans_sf"/>
</dbReference>
<dbReference type="Gene3D" id="1.20.1720.10">
    <property type="entry name" value="Multidrug resistance protein D"/>
    <property type="match status" value="1"/>
</dbReference>
<feature type="domain" description="Major facilitator superfamily (MFS) profile" evidence="9">
    <location>
        <begin position="7"/>
        <end position="462"/>
    </location>
</feature>
<dbReference type="PRINTS" id="PR01036">
    <property type="entry name" value="TCRTETB"/>
</dbReference>
<feature type="transmembrane region" description="Helical" evidence="8">
    <location>
        <begin position="389"/>
        <end position="411"/>
    </location>
</feature>
<evidence type="ECO:0000256" key="2">
    <source>
        <dbReference type="ARBA" id="ARBA00008537"/>
    </source>
</evidence>
<feature type="transmembrane region" description="Helical" evidence="8">
    <location>
        <begin position="159"/>
        <end position="180"/>
    </location>
</feature>
<evidence type="ECO:0000256" key="8">
    <source>
        <dbReference type="SAM" id="Phobius"/>
    </source>
</evidence>
<feature type="transmembrane region" description="Helical" evidence="8">
    <location>
        <begin position="352"/>
        <end position="368"/>
    </location>
</feature>
<feature type="transmembrane region" description="Helical" evidence="8">
    <location>
        <begin position="439"/>
        <end position="456"/>
    </location>
</feature>
<dbReference type="Gene3D" id="1.20.1250.20">
    <property type="entry name" value="MFS general substrate transporter like domains"/>
    <property type="match status" value="1"/>
</dbReference>
<feature type="transmembrane region" description="Helical" evidence="8">
    <location>
        <begin position="98"/>
        <end position="119"/>
    </location>
</feature>
<protein>
    <submittedName>
        <fullName evidence="10">DHA2 family efflux MFS transporter permease subunit</fullName>
    </submittedName>
</protein>
<keyword evidence="11" id="KW-1185">Reference proteome</keyword>
<dbReference type="KEGG" id="bacg:D2962_12600"/>
<feature type="transmembrane region" description="Helical" evidence="8">
    <location>
        <begin position="131"/>
        <end position="153"/>
    </location>
</feature>
<dbReference type="NCBIfam" id="TIGR00711">
    <property type="entry name" value="efflux_EmrB"/>
    <property type="match status" value="1"/>
</dbReference>
<dbReference type="PROSITE" id="PS50850">
    <property type="entry name" value="MFS"/>
    <property type="match status" value="1"/>
</dbReference>
<dbReference type="Pfam" id="PF07690">
    <property type="entry name" value="MFS_1"/>
    <property type="match status" value="1"/>
</dbReference>
<name>A0A3G2R7B6_9FIRM</name>
<feature type="transmembrane region" description="Helical" evidence="8">
    <location>
        <begin position="192"/>
        <end position="211"/>
    </location>
</feature>
<keyword evidence="7 8" id="KW-0472">Membrane</keyword>
<dbReference type="AlphaFoldDB" id="A0A3G2R7B6"/>
<feature type="transmembrane region" description="Helical" evidence="8">
    <location>
        <begin position="38"/>
        <end position="61"/>
    </location>
</feature>
<dbReference type="GO" id="GO:0022857">
    <property type="term" value="F:transmembrane transporter activity"/>
    <property type="evidence" value="ECO:0007669"/>
    <property type="project" value="InterPro"/>
</dbReference>
<organism evidence="10 11">
    <name type="scientific">Biomaibacter acetigenes</name>
    <dbReference type="NCBI Taxonomy" id="2316383"/>
    <lineage>
        <taxon>Bacteria</taxon>
        <taxon>Bacillati</taxon>
        <taxon>Bacillota</taxon>
        <taxon>Clostridia</taxon>
        <taxon>Thermosediminibacterales</taxon>
        <taxon>Tepidanaerobacteraceae</taxon>
        <taxon>Biomaibacter</taxon>
    </lineage>
</organism>
<dbReference type="PANTHER" id="PTHR42718">
    <property type="entry name" value="MAJOR FACILITATOR SUPERFAMILY MULTIDRUG TRANSPORTER MFSC"/>
    <property type="match status" value="1"/>
</dbReference>
<feature type="transmembrane region" description="Helical" evidence="8">
    <location>
        <begin position="291"/>
        <end position="310"/>
    </location>
</feature>
<evidence type="ECO:0000256" key="7">
    <source>
        <dbReference type="ARBA" id="ARBA00023136"/>
    </source>
</evidence>
<evidence type="ECO:0000256" key="6">
    <source>
        <dbReference type="ARBA" id="ARBA00022989"/>
    </source>
</evidence>